<feature type="domain" description="Peptidase S1" evidence="9">
    <location>
        <begin position="441"/>
        <end position="683"/>
    </location>
</feature>
<feature type="compositionally biased region" description="Low complexity" evidence="7">
    <location>
        <begin position="698"/>
        <end position="709"/>
    </location>
</feature>
<evidence type="ECO:0000259" key="8">
    <source>
        <dbReference type="PROSITE" id="PS50060"/>
    </source>
</evidence>
<keyword evidence="4 6" id="KW-0720">Serine protease</keyword>
<dbReference type="CDD" id="cd06263">
    <property type="entry name" value="MAM"/>
    <property type="match status" value="3"/>
</dbReference>
<dbReference type="Gene3D" id="2.60.120.200">
    <property type="match status" value="3"/>
</dbReference>
<dbReference type="FunFam" id="2.40.10.10:FF:000077">
    <property type="entry name" value="Predicted protein"/>
    <property type="match status" value="2"/>
</dbReference>
<evidence type="ECO:0000256" key="3">
    <source>
        <dbReference type="ARBA" id="ARBA00022801"/>
    </source>
</evidence>
<feature type="domain" description="MAM" evidence="8">
    <location>
        <begin position="714"/>
        <end position="845"/>
    </location>
</feature>
<evidence type="ECO:0000256" key="7">
    <source>
        <dbReference type="SAM" id="MobiDB-lite"/>
    </source>
</evidence>
<dbReference type="PRINTS" id="PR00722">
    <property type="entry name" value="CHYMOTRYPSIN"/>
</dbReference>
<evidence type="ECO:0000259" key="9">
    <source>
        <dbReference type="PROSITE" id="PS50240"/>
    </source>
</evidence>
<proteinExistence type="inferred from homology"/>
<reference evidence="10 11" key="1">
    <citation type="journal article" date="2018" name="Sci. Rep.">
        <title>Comparative analysis of the Pocillopora damicornis genome highlights role of immune system in coral evolution.</title>
        <authorList>
            <person name="Cunning R."/>
            <person name="Bay R.A."/>
            <person name="Gillette P."/>
            <person name="Baker A.C."/>
            <person name="Traylor-Knowles N."/>
        </authorList>
    </citation>
    <scope>NUCLEOTIDE SEQUENCE [LARGE SCALE GENOMIC DNA]</scope>
    <source>
        <strain evidence="10">RSMAS</strain>
        <tissue evidence="10">Whole animal</tissue>
    </source>
</reference>
<dbReference type="SUPFAM" id="SSF50494">
    <property type="entry name" value="Trypsin-like serine proteases"/>
    <property type="match status" value="4"/>
</dbReference>
<comment type="similarity">
    <text evidence="1">Belongs to the peptidase S1 family.</text>
</comment>
<dbReference type="InterPro" id="IPR009003">
    <property type="entry name" value="Peptidase_S1_PA"/>
</dbReference>
<evidence type="ECO:0000256" key="1">
    <source>
        <dbReference type="ARBA" id="ARBA00007664"/>
    </source>
</evidence>
<evidence type="ECO:0000256" key="5">
    <source>
        <dbReference type="ARBA" id="ARBA00023157"/>
    </source>
</evidence>
<dbReference type="PROSITE" id="PS50060">
    <property type="entry name" value="MAM_2"/>
    <property type="match status" value="3"/>
</dbReference>
<feature type="compositionally biased region" description="Pro residues" evidence="7">
    <location>
        <begin position="1322"/>
        <end position="1334"/>
    </location>
</feature>
<comment type="caution">
    <text evidence="10">The sequence shown here is derived from an EMBL/GenBank/DDBJ whole genome shotgun (WGS) entry which is preliminary data.</text>
</comment>
<accession>A0A3M6U6W8</accession>
<dbReference type="OrthoDB" id="6380398at2759"/>
<dbReference type="InterPro" id="IPR018114">
    <property type="entry name" value="TRYPSIN_HIS"/>
</dbReference>
<dbReference type="PROSITE" id="PS00134">
    <property type="entry name" value="TRYPSIN_HIS"/>
    <property type="match status" value="4"/>
</dbReference>
<dbReference type="GO" id="GO:0004252">
    <property type="term" value="F:serine-type endopeptidase activity"/>
    <property type="evidence" value="ECO:0007669"/>
    <property type="project" value="InterPro"/>
</dbReference>
<evidence type="ECO:0000256" key="6">
    <source>
        <dbReference type="RuleBase" id="RU363034"/>
    </source>
</evidence>
<dbReference type="STRING" id="46731.A0A3M6U6W8"/>
<dbReference type="Pfam" id="PF00629">
    <property type="entry name" value="MAM"/>
    <property type="match status" value="3"/>
</dbReference>
<dbReference type="InterPro" id="IPR001254">
    <property type="entry name" value="Trypsin_dom"/>
</dbReference>
<dbReference type="InterPro" id="IPR013320">
    <property type="entry name" value="ConA-like_dom_sf"/>
</dbReference>
<name>A0A3M6U6W8_POCDA</name>
<organism evidence="10 11">
    <name type="scientific">Pocillopora damicornis</name>
    <name type="common">Cauliflower coral</name>
    <name type="synonym">Millepora damicornis</name>
    <dbReference type="NCBI Taxonomy" id="46731"/>
    <lineage>
        <taxon>Eukaryota</taxon>
        <taxon>Metazoa</taxon>
        <taxon>Cnidaria</taxon>
        <taxon>Anthozoa</taxon>
        <taxon>Hexacorallia</taxon>
        <taxon>Scleractinia</taxon>
        <taxon>Astrocoeniina</taxon>
        <taxon>Pocilloporidae</taxon>
        <taxon>Pocillopora</taxon>
    </lineage>
</organism>
<dbReference type="CDD" id="cd00190">
    <property type="entry name" value="Tryp_SPc"/>
    <property type="match status" value="4"/>
</dbReference>
<gene>
    <name evidence="10" type="ORF">pdam_00011239</name>
</gene>
<dbReference type="PANTHER" id="PTHR24264">
    <property type="entry name" value="TRYPSIN-RELATED"/>
    <property type="match status" value="1"/>
</dbReference>
<dbReference type="EMBL" id="RCHS01002151">
    <property type="protein sequence ID" value="RMX49289.1"/>
    <property type="molecule type" value="Genomic_DNA"/>
</dbReference>
<feature type="region of interest" description="Disordered" evidence="7">
    <location>
        <begin position="1322"/>
        <end position="1347"/>
    </location>
</feature>
<dbReference type="PROSITE" id="PS00135">
    <property type="entry name" value="TRYPSIN_SER"/>
    <property type="match status" value="4"/>
</dbReference>
<keyword evidence="11" id="KW-1185">Reference proteome</keyword>
<feature type="compositionally biased region" description="Low complexity" evidence="7">
    <location>
        <begin position="739"/>
        <end position="748"/>
    </location>
</feature>
<evidence type="ECO:0000313" key="11">
    <source>
        <dbReference type="Proteomes" id="UP000275408"/>
    </source>
</evidence>
<feature type="region of interest" description="Disordered" evidence="7">
    <location>
        <begin position="871"/>
        <end position="890"/>
    </location>
</feature>
<feature type="region of interest" description="Disordered" evidence="7">
    <location>
        <begin position="733"/>
        <end position="757"/>
    </location>
</feature>
<feature type="region of interest" description="Disordered" evidence="7">
    <location>
        <begin position="1275"/>
        <end position="1298"/>
    </location>
</feature>
<dbReference type="Proteomes" id="UP000275408">
    <property type="component" value="Unassembled WGS sequence"/>
</dbReference>
<dbReference type="SUPFAM" id="SSF49899">
    <property type="entry name" value="Concanavalin A-like lectins/glucanases"/>
    <property type="match status" value="3"/>
</dbReference>
<keyword evidence="5" id="KW-1015">Disulfide bond</keyword>
<dbReference type="InterPro" id="IPR001314">
    <property type="entry name" value="Peptidase_S1A"/>
</dbReference>
<dbReference type="InterPro" id="IPR043504">
    <property type="entry name" value="Peptidase_S1_PA_chymotrypsin"/>
</dbReference>
<dbReference type="SMART" id="SM00020">
    <property type="entry name" value="Tryp_SPc"/>
    <property type="match status" value="4"/>
</dbReference>
<feature type="domain" description="MAM" evidence="8">
    <location>
        <begin position="261"/>
        <end position="410"/>
    </location>
</feature>
<keyword evidence="3 6" id="KW-0378">Hydrolase</keyword>
<dbReference type="InterPro" id="IPR050127">
    <property type="entry name" value="Serine_Proteases_S1"/>
</dbReference>
<feature type="domain" description="MAM" evidence="8">
    <location>
        <begin position="849"/>
        <end position="999"/>
    </location>
</feature>
<dbReference type="InterPro" id="IPR000998">
    <property type="entry name" value="MAM_dom"/>
</dbReference>
<dbReference type="GO" id="GO:0016020">
    <property type="term" value="C:membrane"/>
    <property type="evidence" value="ECO:0007669"/>
    <property type="project" value="InterPro"/>
</dbReference>
<feature type="domain" description="Peptidase S1" evidence="9">
    <location>
        <begin position="1033"/>
        <end position="1269"/>
    </location>
</feature>
<dbReference type="FunFam" id="2.40.10.10:FF:000003">
    <property type="entry name" value="Transmembrane serine protease 3"/>
    <property type="match status" value="2"/>
</dbReference>
<dbReference type="GO" id="GO:0005615">
    <property type="term" value="C:extracellular space"/>
    <property type="evidence" value="ECO:0007669"/>
    <property type="project" value="TreeGrafter"/>
</dbReference>
<dbReference type="PROSITE" id="PS50240">
    <property type="entry name" value="TRYPSIN_DOM"/>
    <property type="match status" value="4"/>
</dbReference>
<dbReference type="GO" id="GO:0006508">
    <property type="term" value="P:proteolysis"/>
    <property type="evidence" value="ECO:0007669"/>
    <property type="project" value="UniProtKB-KW"/>
</dbReference>
<evidence type="ECO:0008006" key="12">
    <source>
        <dbReference type="Google" id="ProtNLM"/>
    </source>
</evidence>
<feature type="compositionally biased region" description="Low complexity" evidence="7">
    <location>
        <begin position="874"/>
        <end position="883"/>
    </location>
</feature>
<feature type="domain" description="Peptidase S1" evidence="9">
    <location>
        <begin position="21"/>
        <end position="255"/>
    </location>
</feature>
<evidence type="ECO:0000256" key="4">
    <source>
        <dbReference type="ARBA" id="ARBA00022825"/>
    </source>
</evidence>
<feature type="domain" description="Peptidase S1" evidence="9">
    <location>
        <begin position="1351"/>
        <end position="1593"/>
    </location>
</feature>
<dbReference type="SMART" id="SM00137">
    <property type="entry name" value="MAM"/>
    <property type="match status" value="3"/>
</dbReference>
<sequence>MCAVLTSVEAGTCGNRPRTRIVGGREAIVNSWPWQAMITTSRGGQFCGGSLVHPNWVLTAAHCVKSRKPETTRVRMGAHSKYKKVGTEQDIDVEEIIVHSSYNKPTKESNDIALLKLKKPAKLGKGVGLVCMPDPGLPLPVDDVNRKCWITGWGRLSDGGQSATNLMQADLPLYSHDRCKGMLHGFDESMLCAGFDEGGVDACQGDSGGPLVCEYNGKWYLEGATSWGYGCARPGYPGVYAKVRHLMSWVHDQTQGEVMHPSCDFEKDLCSWIQATSDDFDWTKNSGSTPSGATGPSSGHGGKGYYVYIETSSPRVLYDRAILKFKGVNRKTVCLSFYYHMYGVHVRALNLYNGGSKIWNMKGDQGDSWKRAEVTISGDYDLKIEGVSGDSYQADIAIDDISVQDGSCGGIPPSPSLPPIPPTTQGPVSPQSCGKSPVSRVIGGMNANPGSWPWQIALLRGSGKSFSCGGSLITPEWVVTAAHCISRGQPGSYYTIRLGDHNRHVNEGTEEDIPAKRVIVHPDYNKIPIDSDIALIQLTKPATLNARVKTVCLPSQDEVVPTSSRCFITGWGKIKHPGSSHHILQQANLPPVTNSECAKKLASSPGGSSLQITQNMICAGVSGTILSGCHGDSGGPYVCQTSAGNWVLQGAVSWGSPRCSAAERYTVFARVGKFRNWIDQNMNSGIIPPTTIPPPQPTTTKAPATPTTASNSGPSCDFEKDLCSWKQETTDDFDWTQNSGSTPSSGTGPSSGHGGKGSYIYIETSSPRIQDETAILTFDGTNLKPVVCLTFYYHMYGNYINELLLNNRGKNVWKLAGDQGDQWKKAQVTLTGNYQLVFIASVGGSYEDPSCDFEKDLCSWKQATSDDFDWTKNSGSTPSSGTGPSSGHGGKGSYIYIETSSPRIQDETAILTFDGANPKPVVCLTFYYHMYGNYINELLLNNRGKNVWKLAGDQGDQWKKAQVTLTGNFQLVFTASVGGSYEGDIAIDDISVSDGNCFVVPPSPSLPATPSLTPSQGPSVLPGKCGFRPSTRIVGGQEASVNGWPWQAMLRYKYGGQFCGGTLVDPLWVVTAAHCVKNAQPTGIIVRMGAHYRVSGTVGTEQDIDVAQIINHESYHTPLRYSHDIALLKLARPAKLQTGIGLACLSDSSLPLPIDDPNTKCWITGWGTLSSGGSQPNALMEASVPLVSKKRCLKGYPGKIHDSMLCAGLDQGGVDACQGDSGGPLVCKFNGRWYLEGATSWGYGCAAPNKYGVYAKVRYLRSWIDRYMNGGIIPPTTIPPPQLTTTQPPTTASNSGVSGDSYQADIAIDDITIQDGSCGGVPPSPSLPPIPPTTQGPVSPQSCGKSPVSRVIGGVNANPGSWPWQIALLRGSGRSFSCGGSLITPEWVVTAAHCISRGQPGSYYTIRLGDHNRHVNEGTEEDIPAKRVIVHPDYNKIPIDSDIALIQLTKPATLNARVKTVCLPSQDEVVPTSSRCFITGWGKIKHPGSSHHILQQANLPPVTNSECAKKLASSPGGSSLQITQKMICAGVNGTILSGCHGDSGGPYVCQTSAGNWVLQGAVSWGSPRCSAAERYTVFARVGKFRNWIDQMMST</sequence>
<dbReference type="PANTHER" id="PTHR24264:SF54">
    <property type="entry name" value="PEPTIDASE S1 DOMAIN-CONTAINING PROTEIN"/>
    <property type="match status" value="1"/>
</dbReference>
<dbReference type="InterPro" id="IPR033116">
    <property type="entry name" value="TRYPSIN_SER"/>
</dbReference>
<protein>
    <recommendedName>
        <fullName evidence="12">Peptidase S1 domain-containing protein</fullName>
    </recommendedName>
</protein>
<dbReference type="Pfam" id="PF00089">
    <property type="entry name" value="Trypsin"/>
    <property type="match status" value="4"/>
</dbReference>
<feature type="region of interest" description="Disordered" evidence="7">
    <location>
        <begin position="685"/>
        <end position="715"/>
    </location>
</feature>
<dbReference type="Gene3D" id="2.40.10.10">
    <property type="entry name" value="Trypsin-like serine proteases"/>
    <property type="match status" value="4"/>
</dbReference>
<evidence type="ECO:0000313" key="10">
    <source>
        <dbReference type="EMBL" id="RMX49289.1"/>
    </source>
</evidence>
<keyword evidence="2 6" id="KW-0645">Protease</keyword>
<evidence type="ECO:0000256" key="2">
    <source>
        <dbReference type="ARBA" id="ARBA00022670"/>
    </source>
</evidence>